<dbReference type="Gene3D" id="3.30.70.330">
    <property type="match status" value="1"/>
</dbReference>
<evidence type="ECO:0000313" key="3">
    <source>
        <dbReference type="EMBL" id="CAK9187881.1"/>
    </source>
</evidence>
<feature type="domain" description="RRM" evidence="2">
    <location>
        <begin position="156"/>
        <end position="188"/>
    </location>
</feature>
<dbReference type="EMBL" id="CAUOFW020010191">
    <property type="protein sequence ID" value="CAK9187881.1"/>
    <property type="molecule type" value="Genomic_DNA"/>
</dbReference>
<name>A0ABC8V3E9_9AQUA</name>
<sequence>MEQQWQSILTHRHSRASSDGESYCSAKQARRSLAKFRDAVHEDVGSRLTMVSAEEILLESPRAPGMQTCTNIYIACMYNVGMKPEETKVAGDPLALMGKGGAVLMVCGTCGKKASVLEALSTASGVTKEAYVPLSKRAGTERSGADMRQRNEENFVRVTNLSEDTRKADLVELFSPFGPVSQVCVPFGQTSSFLSLWRRFN</sequence>
<evidence type="ECO:0000259" key="2">
    <source>
        <dbReference type="Pfam" id="PF00076"/>
    </source>
</evidence>
<protein>
    <recommendedName>
        <fullName evidence="2">RRM domain-containing protein</fullName>
    </recommendedName>
</protein>
<comment type="caution">
    <text evidence="3">The sequence shown here is derived from an EMBL/GenBank/DDBJ whole genome shotgun (WGS) entry which is preliminary data.</text>
</comment>
<evidence type="ECO:0000313" key="4">
    <source>
        <dbReference type="Proteomes" id="UP001642360"/>
    </source>
</evidence>
<dbReference type="InterPro" id="IPR012677">
    <property type="entry name" value="Nucleotide-bd_a/b_plait_sf"/>
</dbReference>
<dbReference type="Pfam" id="PF00076">
    <property type="entry name" value="RRM_1"/>
    <property type="match status" value="1"/>
</dbReference>
<reference evidence="3 4" key="1">
    <citation type="submission" date="2024-02" db="EMBL/GenBank/DDBJ databases">
        <authorList>
            <person name="Vignale AGUSTIN F."/>
            <person name="Sosa J E."/>
            <person name="Modenutti C."/>
        </authorList>
    </citation>
    <scope>NUCLEOTIDE SEQUENCE [LARGE SCALE GENOMIC DNA]</scope>
</reference>
<proteinExistence type="predicted"/>
<organism evidence="3 4">
    <name type="scientific">Ilex paraguariensis</name>
    <name type="common">yerba mate</name>
    <dbReference type="NCBI Taxonomy" id="185542"/>
    <lineage>
        <taxon>Eukaryota</taxon>
        <taxon>Viridiplantae</taxon>
        <taxon>Streptophyta</taxon>
        <taxon>Embryophyta</taxon>
        <taxon>Tracheophyta</taxon>
        <taxon>Spermatophyta</taxon>
        <taxon>Magnoliopsida</taxon>
        <taxon>eudicotyledons</taxon>
        <taxon>Gunneridae</taxon>
        <taxon>Pentapetalae</taxon>
        <taxon>asterids</taxon>
        <taxon>campanulids</taxon>
        <taxon>Aquifoliales</taxon>
        <taxon>Aquifoliaceae</taxon>
        <taxon>Ilex</taxon>
    </lineage>
</organism>
<keyword evidence="4" id="KW-1185">Reference proteome</keyword>
<evidence type="ECO:0000256" key="1">
    <source>
        <dbReference type="SAM" id="MobiDB-lite"/>
    </source>
</evidence>
<dbReference type="InterPro" id="IPR035979">
    <property type="entry name" value="RBD_domain_sf"/>
</dbReference>
<feature type="region of interest" description="Disordered" evidence="1">
    <location>
        <begin position="1"/>
        <end position="22"/>
    </location>
</feature>
<dbReference type="Proteomes" id="UP001642360">
    <property type="component" value="Unassembled WGS sequence"/>
</dbReference>
<dbReference type="SUPFAM" id="SSF54928">
    <property type="entry name" value="RNA-binding domain, RBD"/>
    <property type="match status" value="1"/>
</dbReference>
<dbReference type="InterPro" id="IPR000504">
    <property type="entry name" value="RRM_dom"/>
</dbReference>
<dbReference type="AlphaFoldDB" id="A0ABC8V3E9"/>
<gene>
    <name evidence="3" type="ORF">ILEXP_LOCUS58494</name>
</gene>
<accession>A0ABC8V3E9</accession>